<comment type="caution">
    <text evidence="5">The sequence shown here is derived from an EMBL/GenBank/DDBJ whole genome shotgun (WGS) entry which is preliminary data.</text>
</comment>
<dbReference type="Proteomes" id="UP000542674">
    <property type="component" value="Unassembled WGS sequence"/>
</dbReference>
<keyword evidence="1 3" id="KW-0378">Hydrolase</keyword>
<dbReference type="InterPro" id="IPR015882">
    <property type="entry name" value="HEX_bac_N"/>
</dbReference>
<dbReference type="GO" id="GO:0005975">
    <property type="term" value="P:carbohydrate metabolic process"/>
    <property type="evidence" value="ECO:0007669"/>
    <property type="project" value="UniProtKB-ARBA"/>
</dbReference>
<evidence type="ECO:0000256" key="3">
    <source>
        <dbReference type="PROSITE-ProRule" id="PRU01353"/>
    </source>
</evidence>
<comment type="similarity">
    <text evidence="3">Belongs to the glycosyl hydrolase 84 family.</text>
</comment>
<accession>A0A7W7T612</accession>
<organism evidence="5 6">
    <name type="scientific">Saccharothrix violaceirubra</name>
    <dbReference type="NCBI Taxonomy" id="413306"/>
    <lineage>
        <taxon>Bacteria</taxon>
        <taxon>Bacillati</taxon>
        <taxon>Actinomycetota</taxon>
        <taxon>Actinomycetes</taxon>
        <taxon>Pseudonocardiales</taxon>
        <taxon>Pseudonocardiaceae</taxon>
        <taxon>Saccharothrix</taxon>
    </lineage>
</organism>
<reference evidence="5 6" key="1">
    <citation type="submission" date="2020-08" db="EMBL/GenBank/DDBJ databases">
        <title>Sequencing the genomes of 1000 actinobacteria strains.</title>
        <authorList>
            <person name="Klenk H.-P."/>
        </authorList>
    </citation>
    <scope>NUCLEOTIDE SEQUENCE [LARGE SCALE GENOMIC DNA]</scope>
    <source>
        <strain evidence="5 6">DSM 45084</strain>
    </source>
</reference>
<evidence type="ECO:0000313" key="6">
    <source>
        <dbReference type="Proteomes" id="UP000542674"/>
    </source>
</evidence>
<dbReference type="GO" id="GO:1901135">
    <property type="term" value="P:carbohydrate derivative metabolic process"/>
    <property type="evidence" value="ECO:0007669"/>
    <property type="project" value="UniProtKB-ARBA"/>
</dbReference>
<dbReference type="AlphaFoldDB" id="A0A7W7T612"/>
<dbReference type="SUPFAM" id="SSF51445">
    <property type="entry name" value="(Trans)glycosidases"/>
    <property type="match status" value="1"/>
</dbReference>
<evidence type="ECO:0000256" key="2">
    <source>
        <dbReference type="ARBA" id="ARBA00023295"/>
    </source>
</evidence>
<dbReference type="EC" id="3.2.1.35" evidence="5"/>
<name>A0A7W7T612_9PSEU</name>
<dbReference type="RefSeq" id="WP_184669611.1">
    <property type="nucleotide sequence ID" value="NZ_BAABAI010000038.1"/>
</dbReference>
<dbReference type="Gene3D" id="3.20.20.80">
    <property type="entry name" value="Glycosidases"/>
    <property type="match status" value="1"/>
</dbReference>
<dbReference type="GO" id="GO:0004415">
    <property type="term" value="F:hyalurononglucosaminidase activity"/>
    <property type="evidence" value="ECO:0007669"/>
    <property type="project" value="UniProtKB-EC"/>
</dbReference>
<keyword evidence="2 3" id="KW-0326">Glycosidase</keyword>
<dbReference type="Pfam" id="PF02838">
    <property type="entry name" value="Glyco_hydro_20b"/>
    <property type="match status" value="1"/>
</dbReference>
<keyword evidence="6" id="KW-1185">Reference proteome</keyword>
<dbReference type="PANTHER" id="PTHR13170:SF16">
    <property type="entry name" value="PROTEIN O-GLCNACASE"/>
    <property type="match status" value="1"/>
</dbReference>
<gene>
    <name evidence="5" type="ORF">F4559_003254</name>
</gene>
<dbReference type="InterPro" id="IPR011496">
    <property type="entry name" value="O-GlcNAcase_cat"/>
</dbReference>
<dbReference type="InterPro" id="IPR051822">
    <property type="entry name" value="Glycosyl_Hydrolase_84"/>
</dbReference>
<dbReference type="Pfam" id="PF07555">
    <property type="entry name" value="NAGidase"/>
    <property type="match status" value="1"/>
</dbReference>
<evidence type="ECO:0000313" key="5">
    <source>
        <dbReference type="EMBL" id="MBB4965895.1"/>
    </source>
</evidence>
<dbReference type="EMBL" id="JACHJS010000001">
    <property type="protein sequence ID" value="MBB4965895.1"/>
    <property type="molecule type" value="Genomic_DNA"/>
</dbReference>
<dbReference type="Gene3D" id="1.20.58.460">
    <property type="entry name" value="Hyaluronidase post-catalytic domain-like"/>
    <property type="match status" value="1"/>
</dbReference>
<proteinExistence type="inferred from homology"/>
<dbReference type="InterPro" id="IPR029018">
    <property type="entry name" value="Hex-like_dom2"/>
</dbReference>
<evidence type="ECO:0000256" key="1">
    <source>
        <dbReference type="ARBA" id="ARBA00022801"/>
    </source>
</evidence>
<dbReference type="InterPro" id="IPR017853">
    <property type="entry name" value="GH"/>
</dbReference>
<dbReference type="PROSITE" id="PS52009">
    <property type="entry name" value="GH84"/>
    <property type="match status" value="1"/>
</dbReference>
<dbReference type="PANTHER" id="PTHR13170">
    <property type="entry name" value="O-GLCNACASE"/>
    <property type="match status" value="1"/>
</dbReference>
<dbReference type="SUPFAM" id="SSF55545">
    <property type="entry name" value="beta-N-acetylhexosaminidase-like domain"/>
    <property type="match status" value="1"/>
</dbReference>
<evidence type="ECO:0000259" key="4">
    <source>
        <dbReference type="PROSITE" id="PS52009"/>
    </source>
</evidence>
<protein>
    <submittedName>
        <fullName evidence="5">Hyaluronoglucosaminidase</fullName>
        <ecNumber evidence="5">3.2.1.35</ecNumber>
    </submittedName>
</protein>
<dbReference type="Gene3D" id="3.30.379.10">
    <property type="entry name" value="Chitobiase/beta-hexosaminidase domain 2-like"/>
    <property type="match status" value="1"/>
</dbReference>
<feature type="active site" description="Proton donor" evidence="3">
    <location>
        <position position="287"/>
    </location>
</feature>
<sequence>MRIAVLAVVIVLIASAVVWLFLRDDPDKVGAVPPIWPTPQHAESSGADIDLPDAVMIIADPEADDYTVQAAVDAFREAGVGNVSSLDYGLDAPREPMIVRLGKLDGANVKSAGVSLPQSIPAEGYFLSADKDAVVIAGADDAGTFYGVQTLWQLLKPDALPSVRITDYPSMRQRGVVEGFYGPPWSATEEMDQMEFYGRLKVNSFIYAPKDDPYHRDDWRRLFDKSREGQLTTLVEAARDRHIEFTYALAPGLSICYTSADDYDALTAKLRSMYDIGVRSFSIPLDDVWEDKWNCPEDERRYGPWTEEHLAQAQVELLNKVQGVFLPGLQDVRPLQTVPAEYFDVKDTPYKKAYREYLDKRVVMMWTGVGVTPTSIEVAEAADAEQVWGRKPLVWDNYPTTDFDTAAGRMLFGPYAERKPGIGAHLTGIIANPMEFAYASKPGVFGVAGFAWNDGAYDPAKSTRQYAEWLGGGDEKVVTALMAFFDLNHLAPVLDEPGQTWQPQAPELARRIASFREKWAAGEHGKAIDELTKYAETLAQAPGLIRTATTDDGFAQDATDWLDAADLWAQALLTTLKGLASRAGGDDAGAERWFAEAADLTTRAEDVVAPTRFESKVKIGDGVLDTFIREAPALRR</sequence>
<feature type="domain" description="GH84" evidence="4">
    <location>
        <begin position="172"/>
        <end position="455"/>
    </location>
</feature>